<dbReference type="EMBL" id="JAWQEG010003152">
    <property type="protein sequence ID" value="KAK3867683.1"/>
    <property type="molecule type" value="Genomic_DNA"/>
</dbReference>
<proteinExistence type="predicted"/>
<evidence type="ECO:0000313" key="2">
    <source>
        <dbReference type="Proteomes" id="UP001286313"/>
    </source>
</evidence>
<keyword evidence="2" id="KW-1185">Reference proteome</keyword>
<gene>
    <name evidence="1" type="ORF">Pcinc_026886</name>
</gene>
<reference evidence="1" key="1">
    <citation type="submission" date="2023-10" db="EMBL/GenBank/DDBJ databases">
        <title>Genome assemblies of two species of porcelain crab, Petrolisthes cinctipes and Petrolisthes manimaculis (Anomura: Porcellanidae).</title>
        <authorList>
            <person name="Angst P."/>
        </authorList>
    </citation>
    <scope>NUCLEOTIDE SEQUENCE</scope>
    <source>
        <strain evidence="1">PB745_01</strain>
        <tissue evidence="1">Gill</tissue>
    </source>
</reference>
<comment type="caution">
    <text evidence="1">The sequence shown here is derived from an EMBL/GenBank/DDBJ whole genome shotgun (WGS) entry which is preliminary data.</text>
</comment>
<protein>
    <submittedName>
        <fullName evidence="1">Uncharacterized protein</fullName>
    </submittedName>
</protein>
<dbReference type="AlphaFoldDB" id="A0AAE1KB14"/>
<sequence>MGSALWEWGSFFLETVDGDVSSLLSHPHLHVNSPALNVLRLEYIPLGRWTDGDFQRTEGWTGMMTSQHWEPITRPFLALERHVTPEAPITRDLTLSRLPAHSRHFQAANQRE</sequence>
<name>A0AAE1KB14_PETCI</name>
<accession>A0AAE1KB14</accession>
<organism evidence="1 2">
    <name type="scientific">Petrolisthes cinctipes</name>
    <name type="common">Flat porcelain crab</name>
    <dbReference type="NCBI Taxonomy" id="88211"/>
    <lineage>
        <taxon>Eukaryota</taxon>
        <taxon>Metazoa</taxon>
        <taxon>Ecdysozoa</taxon>
        <taxon>Arthropoda</taxon>
        <taxon>Crustacea</taxon>
        <taxon>Multicrustacea</taxon>
        <taxon>Malacostraca</taxon>
        <taxon>Eumalacostraca</taxon>
        <taxon>Eucarida</taxon>
        <taxon>Decapoda</taxon>
        <taxon>Pleocyemata</taxon>
        <taxon>Anomura</taxon>
        <taxon>Galatheoidea</taxon>
        <taxon>Porcellanidae</taxon>
        <taxon>Petrolisthes</taxon>
    </lineage>
</organism>
<evidence type="ECO:0000313" key="1">
    <source>
        <dbReference type="EMBL" id="KAK3867683.1"/>
    </source>
</evidence>
<dbReference type="Proteomes" id="UP001286313">
    <property type="component" value="Unassembled WGS sequence"/>
</dbReference>